<feature type="transmembrane region" description="Helical" evidence="9">
    <location>
        <begin position="1367"/>
        <end position="1388"/>
    </location>
</feature>
<dbReference type="Pfam" id="PF01805">
    <property type="entry name" value="Surp"/>
    <property type="match status" value="2"/>
</dbReference>
<feature type="region of interest" description="Disordered" evidence="8">
    <location>
        <begin position="362"/>
        <end position="413"/>
    </location>
</feature>
<evidence type="ECO:0000256" key="6">
    <source>
        <dbReference type="ARBA" id="ARBA00023187"/>
    </source>
</evidence>
<feature type="disulfide bond" evidence="7">
    <location>
        <begin position="1279"/>
        <end position="1288"/>
    </location>
</feature>
<dbReference type="OrthoDB" id="6130531at2759"/>
<dbReference type="SMART" id="SM00710">
    <property type="entry name" value="PbH1"/>
    <property type="match status" value="10"/>
</dbReference>
<evidence type="ECO:0000256" key="7">
    <source>
        <dbReference type="PROSITE-ProRule" id="PRU00076"/>
    </source>
</evidence>
<dbReference type="EMBL" id="MCFG01000084">
    <property type="protein sequence ID" value="ORX82930.1"/>
    <property type="molecule type" value="Genomic_DNA"/>
</dbReference>
<sequence>MFISENILNPNNNSNNNNNNNFNKKTKKKNKNDENENELLVFGYSCHIFRDDSNAERLEKENGDLLIPWHDDKEYSLYLDRYDVRNLIEDKITLEEMENSMSISNTEEIIYDEERYLDLDSEEEKLNEMSEDEREIYLEIKRERKQKEKEEQEQEQEDDDIKSDDSVDIEKPSTEQQRKIIEKTAKFITESSNPQIEIVIQAKQSSNPLFNFLNKNDILYPYYQRICLLMKMGIYTYSEEELINSNEDGSDEDKSKNEETGSKKEKIDDKEIKNNEKDNNIKISDNNLKNDEEMKYKELEKRIPNNTKIIIEKITNYIARNGSEFETLVRQKNIGDERFSFMQPWNIYYGYYKYKISQCSKSNENNVSSNKENDNNNNNNNNDKISLNDENSTQNSDNNDNNKNNNKINIDKNQSNKKEILELNEENKVIKESIKNWEDLINYTPSNKNDEYIFQIEKTLNANEEATGFLSRFKKVTLKGQSGKTAIYCTQEGDSSSLFQFSSKTDSLDLTIENISFSSCKYAQVVVEGPKINVSIINSEFLSNSESAIQATSIKSLTIQNCLFKKCKSNSSSVKPQIYVENGNDFRTLVTIENTTGIENSNEIKDMNASGGWGYFSNSEIQFKGIISDGNKSDNKGAVFNLRNCTGTIKDSEFKNSKFNGKGVIYHYNSITEVYNTTFHDNEGNAGGIYYEQGSSTDPLSKYEPSKIYNCTFENNIGIDTQRAGAIFAEGAQSVYIYDSVFRKLKVVSRGGTFQINGKSLISTENCIFDDIFASDAGAVFNSGYVSSVIVKNCIFRKIYANSGAIVNSNTGNSIIFENTYIEDSFSQNALFNMVEYTDKTHAKYNNVTIVDCISSDGIFYVYKNSFESSYVDFFVTNSKFINNGVKAKSTSFLSSTASVSTAGPVINISDVGQSNVIIDNCEFIGNNVNVKNGIGGVLSLNLSRKKPLVFSNLKFINNTVNSNGGGLYVGPLNSEDPIIEMKFENLYFEGNRAAGSGGGLYIGDIPENEYDIFRSFTLNNLTFINNYAGECGGGMSVQSNILKGYTLENFIFKGNKAEIGGGAYYSENIESTPKFVPDPPFTEGDTSSFGRFISSEPSKFEFKGNFENNLEIYSGKELKSYEFELLDAWNNLYVSENVFSNVKTLTFLAIKIIDEEEYINYGDTPSTNAVIRGNTFELFDHGICQLDQFKIYGLPGVYYLVFYIPLSGHSNLIHQNLTARVTITDCKSEETGLYQVDSEIVEGFTECTTPVCEGEYKCENKGNCVKPPELFEDGYCECQPGYTGRNCADTDYYQWNTSASAIFNITDIVLIVVLVLCGVAIIINKNKLLFSTSFPWLLLICDLICIFSLSSIFFFDTEPNTSMCIIYPFIHYSSFIILWAIIMFIFYKSKIIIALPTKSASTSAQISIRQSFFVQSSNNNNNNSTNNQELSKENKNEPQKQSNQDFSISLLETQSRMREDFIHLVLTIIFSSSYLIFIIVWLVLSILKNNDDPPTSSISNGQVIKNCPINYLEPVTYIQLFLLLFGITFTNRKWSLGGYHIDLRHFAFGMANWILCGPFITIITFTMMNDNPSAQLSLYRVSIMLSMTPIIPIIVVPKLLLINDKNVNTDDYSTFAIPFSEKQVSKLTSNYNSEVSNSQTGTGAASSFNQGKGSAVESYV</sequence>
<evidence type="ECO:0000313" key="12">
    <source>
        <dbReference type="EMBL" id="ORX82930.1"/>
    </source>
</evidence>
<dbReference type="InterPro" id="IPR035967">
    <property type="entry name" value="SWAP/Surp_sf"/>
</dbReference>
<dbReference type="Gene3D" id="2.10.25.10">
    <property type="entry name" value="Laminin"/>
    <property type="match status" value="1"/>
</dbReference>
<feature type="compositionally biased region" description="Low complexity" evidence="8">
    <location>
        <begin position="1"/>
        <end position="23"/>
    </location>
</feature>
<dbReference type="PANTHER" id="PTHR13161:SF15">
    <property type="entry name" value="SPLICING FACTOR, SUPPRESSOR OF WHITE-APRICOT HOMOLOG"/>
    <property type="match status" value="1"/>
</dbReference>
<name>A0A1Y1XB05_9FUNG</name>
<feature type="compositionally biased region" description="Acidic residues" evidence="8">
    <location>
        <begin position="151"/>
        <end position="162"/>
    </location>
</feature>
<dbReference type="SMART" id="SM00648">
    <property type="entry name" value="SWAP"/>
    <property type="match status" value="2"/>
</dbReference>
<feature type="compositionally biased region" description="Basic and acidic residues" evidence="8">
    <location>
        <begin position="252"/>
        <end position="280"/>
    </location>
</feature>
<dbReference type="PROSITE" id="PS50128">
    <property type="entry name" value="SURP"/>
    <property type="match status" value="2"/>
</dbReference>
<dbReference type="SUPFAM" id="SSF109905">
    <property type="entry name" value="Surp module (SWAP domain)"/>
    <property type="match status" value="2"/>
</dbReference>
<keyword evidence="4" id="KW-0805">Transcription regulation</keyword>
<feature type="region of interest" description="Disordered" evidence="8">
    <location>
        <begin position="245"/>
        <end position="284"/>
    </location>
</feature>
<feature type="compositionally biased region" description="Low complexity" evidence="8">
    <location>
        <begin position="1418"/>
        <end position="1428"/>
    </location>
</feature>
<dbReference type="GO" id="GO:0000395">
    <property type="term" value="P:mRNA 5'-splice site recognition"/>
    <property type="evidence" value="ECO:0007669"/>
    <property type="project" value="TreeGrafter"/>
</dbReference>
<feature type="compositionally biased region" description="Polar residues" evidence="8">
    <location>
        <begin position="1637"/>
        <end position="1653"/>
    </location>
</feature>
<dbReference type="InterPro" id="IPR006626">
    <property type="entry name" value="PbH1"/>
</dbReference>
<keyword evidence="7" id="KW-1015">Disulfide bond</keyword>
<evidence type="ECO:0000256" key="4">
    <source>
        <dbReference type="ARBA" id="ARBA00023015"/>
    </source>
</evidence>
<evidence type="ECO:0000256" key="3">
    <source>
        <dbReference type="ARBA" id="ARBA00022884"/>
    </source>
</evidence>
<keyword evidence="13" id="KW-1185">Reference proteome</keyword>
<protein>
    <recommendedName>
        <fullName evidence="14">G-protein coupled receptors family 3 profile domain-containing protein</fullName>
    </recommendedName>
</protein>
<comment type="caution">
    <text evidence="7">Lacks conserved residue(s) required for the propagation of feature annotation.</text>
</comment>
<keyword evidence="3" id="KW-0694">RNA-binding</keyword>
<evidence type="ECO:0000256" key="5">
    <source>
        <dbReference type="ARBA" id="ARBA00023163"/>
    </source>
</evidence>
<reference evidence="12 13" key="1">
    <citation type="submission" date="2016-08" db="EMBL/GenBank/DDBJ databases">
        <title>A Parts List for Fungal Cellulosomes Revealed by Comparative Genomics.</title>
        <authorList>
            <consortium name="DOE Joint Genome Institute"/>
            <person name="Haitjema C.H."/>
            <person name="Gilmore S.P."/>
            <person name="Henske J.K."/>
            <person name="Solomon K.V."/>
            <person name="De Groot R."/>
            <person name="Kuo A."/>
            <person name="Mondo S.J."/>
            <person name="Salamov A.A."/>
            <person name="Labutti K."/>
            <person name="Zhao Z."/>
            <person name="Chiniquy J."/>
            <person name="Barry K."/>
            <person name="Brewer H.M."/>
            <person name="Purvine S.O."/>
            <person name="Wright A.T."/>
            <person name="Boxma B."/>
            <person name="Van Alen T."/>
            <person name="Hackstein J.H."/>
            <person name="Baker S.E."/>
            <person name="Grigoriev I.V."/>
            <person name="O'Malley M.A."/>
        </authorList>
    </citation>
    <scope>NUCLEOTIDE SEQUENCE [LARGE SCALE GENOMIC DNA]</scope>
    <source>
        <strain evidence="12 13">S4</strain>
    </source>
</reference>
<dbReference type="Proteomes" id="UP000193944">
    <property type="component" value="Unassembled WGS sequence"/>
</dbReference>
<keyword evidence="9" id="KW-0812">Transmembrane</keyword>
<dbReference type="SMART" id="SM01141">
    <property type="entry name" value="DRY_EERY"/>
    <property type="match status" value="1"/>
</dbReference>
<dbReference type="CDD" id="cd00054">
    <property type="entry name" value="EGF_CA"/>
    <property type="match status" value="1"/>
</dbReference>
<keyword evidence="2" id="KW-0677">Repeat</keyword>
<feature type="region of interest" description="Disordered" evidence="8">
    <location>
        <begin position="1637"/>
        <end position="1661"/>
    </location>
</feature>
<feature type="transmembrane region" description="Helical" evidence="9">
    <location>
        <begin position="1335"/>
        <end position="1355"/>
    </location>
</feature>
<dbReference type="PROSITE" id="PS01186">
    <property type="entry name" value="EGF_2"/>
    <property type="match status" value="1"/>
</dbReference>
<evidence type="ECO:0000256" key="2">
    <source>
        <dbReference type="ARBA" id="ARBA00022737"/>
    </source>
</evidence>
<feature type="transmembrane region" description="Helical" evidence="9">
    <location>
        <begin position="1516"/>
        <end position="1535"/>
    </location>
</feature>
<feature type="region of interest" description="Disordered" evidence="8">
    <location>
        <begin position="145"/>
        <end position="178"/>
    </location>
</feature>
<gene>
    <name evidence="12" type="ORF">BCR32DRAFT_292320</name>
</gene>
<dbReference type="InterPro" id="IPR000742">
    <property type="entry name" value="EGF"/>
</dbReference>
<dbReference type="InterPro" id="IPR011050">
    <property type="entry name" value="Pectin_lyase_fold/virulence"/>
</dbReference>
<dbReference type="InterPro" id="IPR019147">
    <property type="entry name" value="SWAP_N_domain"/>
</dbReference>
<dbReference type="SUPFAM" id="SSF51126">
    <property type="entry name" value="Pectin lyase-like"/>
    <property type="match status" value="2"/>
</dbReference>
<dbReference type="Pfam" id="PF09750">
    <property type="entry name" value="DRY_EERY"/>
    <property type="match status" value="1"/>
</dbReference>
<dbReference type="PROSITE" id="PS50026">
    <property type="entry name" value="EGF_3"/>
    <property type="match status" value="1"/>
</dbReference>
<feature type="transmembrane region" description="Helical" evidence="9">
    <location>
        <begin position="1462"/>
        <end position="1485"/>
    </location>
</feature>
<reference evidence="12 13" key="2">
    <citation type="submission" date="2016-08" db="EMBL/GenBank/DDBJ databases">
        <title>Pervasive Adenine N6-methylation of Active Genes in Fungi.</title>
        <authorList>
            <consortium name="DOE Joint Genome Institute"/>
            <person name="Mondo S.J."/>
            <person name="Dannebaum R.O."/>
            <person name="Kuo R.C."/>
            <person name="Labutti K."/>
            <person name="Haridas S."/>
            <person name="Kuo A."/>
            <person name="Salamov A."/>
            <person name="Ahrendt S.R."/>
            <person name="Lipzen A."/>
            <person name="Sullivan W."/>
            <person name="Andreopoulos W.B."/>
            <person name="Clum A."/>
            <person name="Lindquist E."/>
            <person name="Daum C."/>
            <person name="Ramamoorthy G.K."/>
            <person name="Gryganskyi A."/>
            <person name="Culley D."/>
            <person name="Magnuson J.K."/>
            <person name="James T.Y."/>
            <person name="O'Malley M.A."/>
            <person name="Stajich J.E."/>
            <person name="Spatafora J.W."/>
            <person name="Visel A."/>
            <person name="Grigoriev I.V."/>
        </authorList>
    </citation>
    <scope>NUCLEOTIDE SEQUENCE [LARGE SCALE GENOMIC DNA]</scope>
    <source>
        <strain evidence="12 13">S4</strain>
    </source>
</reference>
<evidence type="ECO:0000313" key="13">
    <source>
        <dbReference type="Proteomes" id="UP000193944"/>
    </source>
</evidence>
<feature type="compositionally biased region" description="Basic and acidic residues" evidence="8">
    <location>
        <begin position="163"/>
        <end position="178"/>
    </location>
</feature>
<feature type="transmembrane region" description="Helical" evidence="9">
    <location>
        <begin position="1547"/>
        <end position="1566"/>
    </location>
</feature>
<keyword evidence="7" id="KW-0245">EGF-like domain</keyword>
<keyword evidence="5" id="KW-0804">Transcription</keyword>
<feature type="region of interest" description="Disordered" evidence="8">
    <location>
        <begin position="1"/>
        <end position="33"/>
    </location>
</feature>
<feature type="domain" description="SURP motif" evidence="11">
    <location>
        <begin position="310"/>
        <end position="352"/>
    </location>
</feature>
<keyword evidence="6" id="KW-0508">mRNA splicing</keyword>
<evidence type="ECO:0000259" key="10">
    <source>
        <dbReference type="PROSITE" id="PS50026"/>
    </source>
</evidence>
<organism evidence="12 13">
    <name type="scientific">Anaeromyces robustus</name>
    <dbReference type="NCBI Taxonomy" id="1754192"/>
    <lineage>
        <taxon>Eukaryota</taxon>
        <taxon>Fungi</taxon>
        <taxon>Fungi incertae sedis</taxon>
        <taxon>Chytridiomycota</taxon>
        <taxon>Chytridiomycota incertae sedis</taxon>
        <taxon>Neocallimastigomycetes</taxon>
        <taxon>Neocallimastigales</taxon>
        <taxon>Neocallimastigaceae</taxon>
        <taxon>Anaeromyces</taxon>
    </lineage>
</organism>
<feature type="transmembrane region" description="Helical" evidence="9">
    <location>
        <begin position="1302"/>
        <end position="1323"/>
    </location>
</feature>
<dbReference type="InterPro" id="IPR000061">
    <property type="entry name" value="Surp"/>
</dbReference>
<dbReference type="PANTHER" id="PTHR13161">
    <property type="entry name" value="SPLICING FACTOR SUPPRESSOR OF WHITE APRICOT"/>
    <property type="match status" value="1"/>
</dbReference>
<proteinExistence type="predicted"/>
<comment type="caution">
    <text evidence="12">The sequence shown here is derived from an EMBL/GenBank/DDBJ whole genome shotgun (WGS) entry which is preliminary data.</text>
</comment>
<dbReference type="Gene3D" id="1.10.10.790">
    <property type="entry name" value="Surp module"/>
    <property type="match status" value="2"/>
</dbReference>
<feature type="region of interest" description="Disordered" evidence="8">
    <location>
        <begin position="1418"/>
        <end position="1444"/>
    </location>
</feature>
<keyword evidence="9" id="KW-0472">Membrane</keyword>
<dbReference type="GO" id="GO:0003723">
    <property type="term" value="F:RNA binding"/>
    <property type="evidence" value="ECO:0007669"/>
    <property type="project" value="UniProtKB-KW"/>
</dbReference>
<evidence type="ECO:0000259" key="11">
    <source>
        <dbReference type="PROSITE" id="PS50128"/>
    </source>
</evidence>
<feature type="transmembrane region" description="Helical" evidence="9">
    <location>
        <begin position="1578"/>
        <end position="1597"/>
    </location>
</feature>
<feature type="domain" description="EGF-like" evidence="10">
    <location>
        <begin position="1249"/>
        <end position="1289"/>
    </location>
</feature>
<feature type="domain" description="SURP motif" evidence="11">
    <location>
        <begin position="180"/>
        <end position="223"/>
    </location>
</feature>
<keyword evidence="9" id="KW-1133">Transmembrane helix</keyword>
<accession>A0A1Y1XB05</accession>
<evidence type="ECO:0000256" key="9">
    <source>
        <dbReference type="SAM" id="Phobius"/>
    </source>
</evidence>
<keyword evidence="1" id="KW-0507">mRNA processing</keyword>
<evidence type="ECO:0008006" key="14">
    <source>
        <dbReference type="Google" id="ProtNLM"/>
    </source>
</evidence>
<dbReference type="PROSITE" id="PS00022">
    <property type="entry name" value="EGF_1"/>
    <property type="match status" value="1"/>
</dbReference>
<evidence type="ECO:0000256" key="8">
    <source>
        <dbReference type="SAM" id="MobiDB-lite"/>
    </source>
</evidence>
<evidence type="ECO:0000256" key="1">
    <source>
        <dbReference type="ARBA" id="ARBA00022664"/>
    </source>
</evidence>
<dbReference type="InterPro" id="IPR040397">
    <property type="entry name" value="SWAP"/>
</dbReference>